<dbReference type="PANTHER" id="PTHR35526:SF3">
    <property type="entry name" value="ANTI-SIGMA-F FACTOR RSBW"/>
    <property type="match status" value="1"/>
</dbReference>
<dbReference type="GO" id="GO:0004674">
    <property type="term" value="F:protein serine/threonine kinase activity"/>
    <property type="evidence" value="ECO:0007669"/>
    <property type="project" value="UniProtKB-KW"/>
</dbReference>
<reference evidence="4 5" key="1">
    <citation type="submission" date="2017-02" db="EMBL/GenBank/DDBJ databases">
        <title>Draft genome of Saccharomonospora sp. 154.</title>
        <authorList>
            <person name="Alonso-Carmona G.S."/>
            <person name="De La Haba R."/>
            <person name="Vera-Gargallo B."/>
            <person name="Sandoval-Trujillo A.H."/>
            <person name="Ramirez-Duran N."/>
            <person name="Ventosa A."/>
        </authorList>
    </citation>
    <scope>NUCLEOTIDE SEQUENCE [LARGE SCALE GENOMIC DNA]</scope>
    <source>
        <strain evidence="4 5">LRS4.154</strain>
    </source>
</reference>
<sequence>MSPHDTTMPGGHHHTAAVHHSDEEFLAIVVPFLRDGVTGGEVTLAALRPRRAALLRRALPVTTPVTFLDQADAYATPAATVRHYRDLLTQHVKDGADRVRLVGELDDPGHSTIWSPWARYEAAINELFDDLPLWSLCLYDGRVVPAAVLDDVRRTHPWLVAPGGGQIRSPGFTDPRTFLAEHEPDLTAEGVPSGPATVTLHDPRPDRAREAAQRCASEADLDLPRAEGLVLAVSETVSNALHHGLAPVRVRLWAEPGRVVVTVTDGGAGPADPFTGLVPARRDRTEGGLGLWITHQVCDRVLTRRHDKGYTVALVVGTA</sequence>
<dbReference type="Pfam" id="PF14417">
    <property type="entry name" value="MEDS"/>
    <property type="match status" value="1"/>
</dbReference>
<dbReference type="InterPro" id="IPR003594">
    <property type="entry name" value="HATPase_dom"/>
</dbReference>
<gene>
    <name evidence="4" type="ORF">B1813_08245</name>
</gene>
<dbReference type="InterPro" id="IPR036890">
    <property type="entry name" value="HATPase_C_sf"/>
</dbReference>
<dbReference type="EMBL" id="MWIH01000005">
    <property type="protein sequence ID" value="OQO92219.1"/>
    <property type="molecule type" value="Genomic_DNA"/>
</dbReference>
<comment type="caution">
    <text evidence="4">The sequence shown here is derived from an EMBL/GenBank/DDBJ whole genome shotgun (WGS) entry which is preliminary data.</text>
</comment>
<evidence type="ECO:0000259" key="3">
    <source>
        <dbReference type="Pfam" id="PF14417"/>
    </source>
</evidence>
<dbReference type="Gene3D" id="3.30.565.10">
    <property type="entry name" value="Histidine kinase-like ATPase, C-terminal domain"/>
    <property type="match status" value="1"/>
</dbReference>
<keyword evidence="4" id="KW-0067">ATP-binding</keyword>
<dbReference type="RefSeq" id="WP_081191325.1">
    <property type="nucleotide sequence ID" value="NZ_MWIH01000005.1"/>
</dbReference>
<dbReference type="AlphaFoldDB" id="A0A1V9A515"/>
<keyword evidence="1" id="KW-0808">Transferase</keyword>
<feature type="domain" description="Histidine kinase/HSP90-like ATPase" evidence="2">
    <location>
        <begin position="207"/>
        <end position="314"/>
    </location>
</feature>
<feature type="domain" description="MEDS" evidence="3">
    <location>
        <begin position="14"/>
        <end position="157"/>
    </location>
</feature>
<dbReference type="Pfam" id="PF13581">
    <property type="entry name" value="HATPase_c_2"/>
    <property type="match status" value="1"/>
</dbReference>
<accession>A0A1V9A515</accession>
<dbReference type="STRING" id="1962155.B1813_08245"/>
<keyword evidence="4" id="KW-0547">Nucleotide-binding</keyword>
<name>A0A1V9A515_SACPI</name>
<dbReference type="NCBIfam" id="NF041045">
    <property type="entry name" value="RsbA_anti_sig"/>
    <property type="match status" value="1"/>
</dbReference>
<protein>
    <submittedName>
        <fullName evidence="4">ATP-binding protein</fullName>
    </submittedName>
</protein>
<dbReference type="PANTHER" id="PTHR35526">
    <property type="entry name" value="ANTI-SIGMA-F FACTOR RSBW-RELATED"/>
    <property type="match status" value="1"/>
</dbReference>
<dbReference type="SUPFAM" id="SSF55874">
    <property type="entry name" value="ATPase domain of HSP90 chaperone/DNA topoisomerase II/histidine kinase"/>
    <property type="match status" value="1"/>
</dbReference>
<evidence type="ECO:0000313" key="4">
    <source>
        <dbReference type="EMBL" id="OQO92219.1"/>
    </source>
</evidence>
<dbReference type="InterPro" id="IPR050267">
    <property type="entry name" value="Anti-sigma-factor_SerPK"/>
</dbReference>
<keyword evidence="1" id="KW-0723">Serine/threonine-protein kinase</keyword>
<dbReference type="GO" id="GO:0005524">
    <property type="term" value="F:ATP binding"/>
    <property type="evidence" value="ECO:0007669"/>
    <property type="project" value="UniProtKB-KW"/>
</dbReference>
<keyword evidence="1" id="KW-0418">Kinase</keyword>
<evidence type="ECO:0000259" key="2">
    <source>
        <dbReference type="Pfam" id="PF13581"/>
    </source>
</evidence>
<dbReference type="InterPro" id="IPR047718">
    <property type="entry name" value="RsbA-like_anti_sig"/>
</dbReference>
<evidence type="ECO:0000256" key="1">
    <source>
        <dbReference type="ARBA" id="ARBA00022527"/>
    </source>
</evidence>
<dbReference type="Proteomes" id="UP000192591">
    <property type="component" value="Unassembled WGS sequence"/>
</dbReference>
<organism evidence="4 5">
    <name type="scientific">Saccharomonospora piscinae</name>
    <dbReference type="NCBI Taxonomy" id="687388"/>
    <lineage>
        <taxon>Bacteria</taxon>
        <taxon>Bacillati</taxon>
        <taxon>Actinomycetota</taxon>
        <taxon>Actinomycetes</taxon>
        <taxon>Pseudonocardiales</taxon>
        <taxon>Pseudonocardiaceae</taxon>
        <taxon>Saccharomonospora</taxon>
    </lineage>
</organism>
<dbReference type="CDD" id="cd16936">
    <property type="entry name" value="HATPase_RsbW-like"/>
    <property type="match status" value="1"/>
</dbReference>
<dbReference type="InterPro" id="IPR025847">
    <property type="entry name" value="MEDS_domain"/>
</dbReference>
<keyword evidence="5" id="KW-1185">Reference proteome</keyword>
<evidence type="ECO:0000313" key="5">
    <source>
        <dbReference type="Proteomes" id="UP000192591"/>
    </source>
</evidence>
<proteinExistence type="predicted"/>